<evidence type="ECO:0000256" key="1">
    <source>
        <dbReference type="SAM" id="MobiDB-lite"/>
    </source>
</evidence>
<dbReference type="EMBL" id="LGTL01000029">
    <property type="protein sequence ID" value="KPA74399.1"/>
    <property type="molecule type" value="Genomic_DNA"/>
</dbReference>
<dbReference type="RefSeq" id="XP_015652838.1">
    <property type="nucleotide sequence ID" value="XM_015808385.1"/>
</dbReference>
<proteinExistence type="predicted"/>
<accession>A0A0M9FRE3</accession>
<dbReference type="Proteomes" id="UP000037923">
    <property type="component" value="Unassembled WGS sequence"/>
</dbReference>
<comment type="caution">
    <text evidence="2">The sequence shown here is derived from an EMBL/GenBank/DDBJ whole genome shotgun (WGS) entry which is preliminary data.</text>
</comment>
<name>A0A0M9FRE3_LEPPY</name>
<evidence type="ECO:0000313" key="3">
    <source>
        <dbReference type="Proteomes" id="UP000037923"/>
    </source>
</evidence>
<dbReference type="AlphaFoldDB" id="A0A0M9FRE3"/>
<reference evidence="2 3" key="1">
    <citation type="submission" date="2015-07" db="EMBL/GenBank/DDBJ databases">
        <title>High-quality genome of monoxenous trypanosomatid Leptomonas pyrrhocoris.</title>
        <authorList>
            <person name="Flegontov P."/>
            <person name="Butenko A."/>
            <person name="Firsov S."/>
            <person name="Vlcek C."/>
            <person name="Logacheva M.D."/>
            <person name="Field M."/>
            <person name="Filatov D."/>
            <person name="Flegontova O."/>
            <person name="Gerasimov E."/>
            <person name="Jackson A.P."/>
            <person name="Kelly S."/>
            <person name="Opperdoes F."/>
            <person name="O'Reilly A."/>
            <person name="Votypka J."/>
            <person name="Yurchenko V."/>
            <person name="Lukes J."/>
        </authorList>
    </citation>
    <scope>NUCLEOTIDE SEQUENCE [LARGE SCALE GENOMIC DNA]</scope>
    <source>
        <strain evidence="2">H10</strain>
    </source>
</reference>
<gene>
    <name evidence="2" type="ORF">ABB37_09103</name>
</gene>
<protein>
    <submittedName>
        <fullName evidence="2">Uncharacterized protein</fullName>
    </submittedName>
</protein>
<organism evidence="2 3">
    <name type="scientific">Leptomonas pyrrhocoris</name>
    <name type="common">Firebug parasite</name>
    <dbReference type="NCBI Taxonomy" id="157538"/>
    <lineage>
        <taxon>Eukaryota</taxon>
        <taxon>Discoba</taxon>
        <taxon>Euglenozoa</taxon>
        <taxon>Kinetoplastea</taxon>
        <taxon>Metakinetoplastina</taxon>
        <taxon>Trypanosomatida</taxon>
        <taxon>Trypanosomatidae</taxon>
        <taxon>Leishmaniinae</taxon>
        <taxon>Leptomonas</taxon>
    </lineage>
</organism>
<keyword evidence="3" id="KW-1185">Reference proteome</keyword>
<sequence length="208" mass="22788">MPTSTFSALSSLRNRLRNGGRPRETDESSQMLYDDESLPEALPCPASYEYLSRRAAPTANTVITDEEELRPWLLVTRPVPREHAEKRGGCIVSAPSGIAKANSSTALQYFCLQYTDEADGRAAYLPRLDEMVLKLPESPTCHLESRNSSNSNACTEEGEDDHCVATSPHHSAPIRAAAYSTPKHLWRKKKGDVLGKQCAGAHDESSSA</sequence>
<evidence type="ECO:0000313" key="2">
    <source>
        <dbReference type="EMBL" id="KPA74399.1"/>
    </source>
</evidence>
<dbReference type="GeneID" id="26909386"/>
<feature type="region of interest" description="Disordered" evidence="1">
    <location>
        <begin position="1"/>
        <end position="36"/>
    </location>
</feature>
<dbReference type="VEuPathDB" id="TriTrypDB:LpyrH10_29_0180"/>